<dbReference type="PATRIC" id="fig|1123269.5.peg.719"/>
<dbReference type="HOGENOM" id="CLU_2920417_0_0_5"/>
<accession>W0A855</accession>
<sequence length="61" mass="7232">MALLQRKANNQVNSVVIIWQPIEYLRKFKIIPFKAERRRHMAISHPFVVPVPRCESLFRTG</sequence>
<dbReference type="STRING" id="1123269.NX02_03670"/>
<gene>
    <name evidence="1" type="ORF">NX02_03670</name>
</gene>
<protein>
    <submittedName>
        <fullName evidence="1">Uncharacterized protein</fullName>
    </submittedName>
</protein>
<proteinExistence type="predicted"/>
<evidence type="ECO:0000313" key="2">
    <source>
        <dbReference type="Proteomes" id="UP000018851"/>
    </source>
</evidence>
<dbReference type="EMBL" id="CP006644">
    <property type="protein sequence ID" value="AHE52488.1"/>
    <property type="molecule type" value="Genomic_DNA"/>
</dbReference>
<dbReference type="KEGG" id="ssan:NX02_03670"/>
<evidence type="ECO:0000313" key="1">
    <source>
        <dbReference type="EMBL" id="AHE52488.1"/>
    </source>
</evidence>
<reference evidence="1 2" key="1">
    <citation type="submission" date="2013-07" db="EMBL/GenBank/DDBJ databases">
        <title>Completed genome of Sphingomonas sanxanigenens NX02.</title>
        <authorList>
            <person name="Ma T."/>
            <person name="Huang H."/>
            <person name="Wu M."/>
            <person name="Li X."/>
            <person name="Li G."/>
        </authorList>
    </citation>
    <scope>NUCLEOTIDE SEQUENCE [LARGE SCALE GENOMIC DNA]</scope>
    <source>
        <strain evidence="1 2">NX02</strain>
    </source>
</reference>
<dbReference type="Proteomes" id="UP000018851">
    <property type="component" value="Chromosome"/>
</dbReference>
<organism evidence="1 2">
    <name type="scientific">Sphingomonas sanxanigenens DSM 19645 = NX02</name>
    <dbReference type="NCBI Taxonomy" id="1123269"/>
    <lineage>
        <taxon>Bacteria</taxon>
        <taxon>Pseudomonadati</taxon>
        <taxon>Pseudomonadota</taxon>
        <taxon>Alphaproteobacteria</taxon>
        <taxon>Sphingomonadales</taxon>
        <taxon>Sphingomonadaceae</taxon>
        <taxon>Sphingomonas</taxon>
    </lineage>
</organism>
<keyword evidence="2" id="KW-1185">Reference proteome</keyword>
<name>W0A855_9SPHN</name>
<dbReference type="AlphaFoldDB" id="W0A855"/>